<keyword evidence="2" id="KW-1185">Reference proteome</keyword>
<sequence>MEPSTPLNTTKVNVLDEILQAGLAELPPTRSDRGLRLGPNLDEWCGYHRCRGHDTEKCYKLK</sequence>
<feature type="non-terminal residue" evidence="1">
    <location>
        <position position="62"/>
    </location>
</feature>
<organism evidence="1 2">
    <name type="scientific">Trifolium medium</name>
    <dbReference type="NCBI Taxonomy" id="97028"/>
    <lineage>
        <taxon>Eukaryota</taxon>
        <taxon>Viridiplantae</taxon>
        <taxon>Streptophyta</taxon>
        <taxon>Embryophyta</taxon>
        <taxon>Tracheophyta</taxon>
        <taxon>Spermatophyta</taxon>
        <taxon>Magnoliopsida</taxon>
        <taxon>eudicotyledons</taxon>
        <taxon>Gunneridae</taxon>
        <taxon>Pentapetalae</taxon>
        <taxon>rosids</taxon>
        <taxon>fabids</taxon>
        <taxon>Fabales</taxon>
        <taxon>Fabaceae</taxon>
        <taxon>Papilionoideae</taxon>
        <taxon>50 kb inversion clade</taxon>
        <taxon>NPAAA clade</taxon>
        <taxon>Hologalegina</taxon>
        <taxon>IRL clade</taxon>
        <taxon>Trifolieae</taxon>
        <taxon>Trifolium</taxon>
    </lineage>
</organism>
<evidence type="ECO:0008006" key="3">
    <source>
        <dbReference type="Google" id="ProtNLM"/>
    </source>
</evidence>
<dbReference type="AlphaFoldDB" id="A0A392SP49"/>
<dbReference type="Proteomes" id="UP000265520">
    <property type="component" value="Unassembled WGS sequence"/>
</dbReference>
<reference evidence="1 2" key="1">
    <citation type="journal article" date="2018" name="Front. Plant Sci.">
        <title>Red Clover (Trifolium pratense) and Zigzag Clover (T. medium) - A Picture of Genomic Similarities and Differences.</title>
        <authorList>
            <person name="Dluhosova J."/>
            <person name="Istvanek J."/>
            <person name="Nedelnik J."/>
            <person name="Repkova J."/>
        </authorList>
    </citation>
    <scope>NUCLEOTIDE SEQUENCE [LARGE SCALE GENOMIC DNA]</scope>
    <source>
        <strain evidence="2">cv. 10/8</strain>
        <tissue evidence="1">Leaf</tissue>
    </source>
</reference>
<accession>A0A392SP49</accession>
<name>A0A392SP49_9FABA</name>
<proteinExistence type="predicted"/>
<evidence type="ECO:0000313" key="1">
    <source>
        <dbReference type="EMBL" id="MCI49700.1"/>
    </source>
</evidence>
<dbReference type="EMBL" id="LXQA010405118">
    <property type="protein sequence ID" value="MCI49700.1"/>
    <property type="molecule type" value="Genomic_DNA"/>
</dbReference>
<evidence type="ECO:0000313" key="2">
    <source>
        <dbReference type="Proteomes" id="UP000265520"/>
    </source>
</evidence>
<protein>
    <recommendedName>
        <fullName evidence="3">Gag-pol polyprotein</fullName>
    </recommendedName>
</protein>
<comment type="caution">
    <text evidence="1">The sequence shown here is derived from an EMBL/GenBank/DDBJ whole genome shotgun (WGS) entry which is preliminary data.</text>
</comment>